<feature type="transmembrane region" description="Helical" evidence="1">
    <location>
        <begin position="95"/>
        <end position="115"/>
    </location>
</feature>
<reference evidence="5" key="1">
    <citation type="submission" date="2016-10" db="EMBL/GenBank/DDBJ databases">
        <authorList>
            <person name="Varghese N."/>
            <person name="Submissions S."/>
        </authorList>
    </citation>
    <scope>NUCLEOTIDE SEQUENCE [LARGE SCALE GENOMIC DNA]</scope>
    <source>
        <strain evidence="5">S9</strain>
    </source>
</reference>
<keyword evidence="5" id="KW-1185">Reference proteome</keyword>
<feature type="domain" description="VanZ-like" evidence="3">
    <location>
        <begin position="9"/>
        <end position="140"/>
    </location>
</feature>
<keyword evidence="1" id="KW-0472">Membrane</keyword>
<protein>
    <submittedName>
        <fullName evidence="4">VanZ like family protein</fullName>
    </submittedName>
</protein>
<feature type="transmembrane region" description="Helical" evidence="1">
    <location>
        <begin position="127"/>
        <end position="147"/>
    </location>
</feature>
<evidence type="ECO:0000256" key="1">
    <source>
        <dbReference type="SAM" id="Phobius"/>
    </source>
</evidence>
<dbReference type="Pfam" id="PF04892">
    <property type="entry name" value="VanZ"/>
    <property type="match status" value="1"/>
</dbReference>
<dbReference type="Proteomes" id="UP000198571">
    <property type="component" value="Unassembled WGS sequence"/>
</dbReference>
<dbReference type="RefSeq" id="WP_093051200.1">
    <property type="nucleotide sequence ID" value="NZ_FOGT01000007.1"/>
</dbReference>
<feature type="transmembrane region" description="Helical" evidence="1">
    <location>
        <begin position="69"/>
        <end position="88"/>
    </location>
</feature>
<keyword evidence="1" id="KW-1133">Transmembrane helix</keyword>
<dbReference type="AlphaFoldDB" id="A0A1H9U8D3"/>
<gene>
    <name evidence="4" type="ORF">SAMN05518684_10730</name>
</gene>
<name>A0A1H9U8D3_9BACI</name>
<accession>A0A1H9U8D3</accession>
<dbReference type="OrthoDB" id="291892at2"/>
<dbReference type="NCBIfam" id="NF037970">
    <property type="entry name" value="vanZ_1"/>
    <property type="match status" value="1"/>
</dbReference>
<dbReference type="EMBL" id="FOGT01000007">
    <property type="protein sequence ID" value="SES05609.1"/>
    <property type="molecule type" value="Genomic_DNA"/>
</dbReference>
<evidence type="ECO:0000313" key="5">
    <source>
        <dbReference type="Proteomes" id="UP000198571"/>
    </source>
</evidence>
<evidence type="ECO:0000259" key="3">
    <source>
        <dbReference type="Pfam" id="PF04892"/>
    </source>
</evidence>
<keyword evidence="2" id="KW-0732">Signal</keyword>
<dbReference type="InterPro" id="IPR006976">
    <property type="entry name" value="VanZ-like"/>
</dbReference>
<organism evidence="4 5">
    <name type="scientific">Salipaludibacillus aurantiacus</name>
    <dbReference type="NCBI Taxonomy" id="1601833"/>
    <lineage>
        <taxon>Bacteria</taxon>
        <taxon>Bacillati</taxon>
        <taxon>Bacillota</taxon>
        <taxon>Bacilli</taxon>
        <taxon>Bacillales</taxon>
        <taxon>Bacillaceae</taxon>
    </lineage>
</organism>
<sequence>MRMAAVIVVSILLVISMSTLAEMAASTDGLSVQAVYKKEASLSFLTDLESSFYSAYSLHNNLDLQIRKAGHFVIYGVIALLIFFTTPVKKLWERGLSGAASSTLIGLIDEIHQYFLISRSGRILDVYINAAGSLTFATAACVGYLIFRKLEIKKTAEAGAHREKALPKSM</sequence>
<evidence type="ECO:0000313" key="4">
    <source>
        <dbReference type="EMBL" id="SES05609.1"/>
    </source>
</evidence>
<evidence type="ECO:0000256" key="2">
    <source>
        <dbReference type="SAM" id="SignalP"/>
    </source>
</evidence>
<feature type="chain" id="PRO_5038441827" evidence="2">
    <location>
        <begin position="22"/>
        <end position="170"/>
    </location>
</feature>
<feature type="signal peptide" evidence="2">
    <location>
        <begin position="1"/>
        <end position="21"/>
    </location>
</feature>
<keyword evidence="1" id="KW-0812">Transmembrane</keyword>
<proteinExistence type="predicted"/>